<keyword evidence="1" id="KW-1133">Transmembrane helix</keyword>
<feature type="transmembrane region" description="Helical" evidence="1">
    <location>
        <begin position="163"/>
        <end position="187"/>
    </location>
</feature>
<keyword evidence="1" id="KW-0472">Membrane</keyword>
<dbReference type="Proteomes" id="UP001082703">
    <property type="component" value="Unassembled WGS sequence"/>
</dbReference>
<keyword evidence="3" id="KW-1185">Reference proteome</keyword>
<evidence type="ECO:0000313" key="3">
    <source>
        <dbReference type="Proteomes" id="UP001082703"/>
    </source>
</evidence>
<comment type="caution">
    <text evidence="2">The sequence shown here is derived from an EMBL/GenBank/DDBJ whole genome shotgun (WGS) entry which is preliminary data.</text>
</comment>
<protein>
    <submittedName>
        <fullName evidence="2">DUF3267 domain-containing protein</fullName>
    </submittedName>
</protein>
<organism evidence="2 3">
    <name type="scientific">Caproiciproducens galactitolivorans</name>
    <dbReference type="NCBI Taxonomy" id="642589"/>
    <lineage>
        <taxon>Bacteria</taxon>
        <taxon>Bacillati</taxon>
        <taxon>Bacillota</taxon>
        <taxon>Clostridia</taxon>
        <taxon>Eubacteriales</taxon>
        <taxon>Acutalibacteraceae</taxon>
        <taxon>Caproiciproducens</taxon>
    </lineage>
</organism>
<reference evidence="2 3" key="1">
    <citation type="submission" date="2022-11" db="EMBL/GenBank/DDBJ databases">
        <authorList>
            <person name="Caiyu Z."/>
        </authorList>
    </citation>
    <scope>NUCLEOTIDE SEQUENCE [LARGE SCALE GENOMIC DNA]</scope>
    <source>
        <strain evidence="2 3">YR-4</strain>
    </source>
</reference>
<keyword evidence="1" id="KW-0812">Transmembrane</keyword>
<dbReference type="Pfam" id="PF11667">
    <property type="entry name" value="DUF3267"/>
    <property type="match status" value="1"/>
</dbReference>
<name>A0ABT4BWY1_9FIRM</name>
<dbReference type="EMBL" id="JAPOHA010000021">
    <property type="protein sequence ID" value="MCY1715305.1"/>
    <property type="molecule type" value="Genomic_DNA"/>
</dbReference>
<accession>A0ABT4BWY1</accession>
<gene>
    <name evidence="2" type="ORF">OUY18_13700</name>
</gene>
<sequence>MKYTKKIPSEDEERSKKLAAEGWKKLKEPPNLATATLLSLPFAFLNGLIVMGIGYALYPPLREFFRAGNNGYSIAFTVNLYTLLYIVALYLFTVLHEFLHAFFIPNALKSDHVFWGINGLFGFVYTTEKIKKGRYLVITIMPFLLLSVLLPFVLSFFGWLNGYTIFLCLVNAMGSCVDCLNLCFVAVQVPKGAYLVNNGSKTFFKE</sequence>
<dbReference type="RefSeq" id="WP_268059342.1">
    <property type="nucleotide sequence ID" value="NZ_JAPOHA010000021.1"/>
</dbReference>
<evidence type="ECO:0000313" key="2">
    <source>
        <dbReference type="EMBL" id="MCY1715305.1"/>
    </source>
</evidence>
<proteinExistence type="predicted"/>
<evidence type="ECO:0000256" key="1">
    <source>
        <dbReference type="SAM" id="Phobius"/>
    </source>
</evidence>
<feature type="transmembrane region" description="Helical" evidence="1">
    <location>
        <begin position="32"/>
        <end position="58"/>
    </location>
</feature>
<dbReference type="InterPro" id="IPR021683">
    <property type="entry name" value="DUF3267"/>
</dbReference>
<feature type="transmembrane region" description="Helical" evidence="1">
    <location>
        <begin position="135"/>
        <end position="157"/>
    </location>
</feature>
<feature type="transmembrane region" description="Helical" evidence="1">
    <location>
        <begin position="70"/>
        <end position="92"/>
    </location>
</feature>